<reference evidence="2" key="1">
    <citation type="submission" date="2018-01" db="EMBL/GenBank/DDBJ databases">
        <title>An insight into the sialome of Amazonian anophelines.</title>
        <authorList>
            <person name="Ribeiro J.M."/>
            <person name="Scarpassa V."/>
            <person name="Calvo E."/>
        </authorList>
    </citation>
    <scope>NUCLEOTIDE SEQUENCE</scope>
</reference>
<feature type="signal peptide" evidence="1">
    <location>
        <begin position="1"/>
        <end position="18"/>
    </location>
</feature>
<feature type="chain" id="PRO_5014902100" evidence="1">
    <location>
        <begin position="19"/>
        <end position="80"/>
    </location>
</feature>
<protein>
    <submittedName>
        <fullName evidence="2">Putative secreted protein</fullName>
    </submittedName>
</protein>
<dbReference type="EMBL" id="GGFL01015947">
    <property type="protein sequence ID" value="MBW80125.1"/>
    <property type="molecule type" value="Transcribed_RNA"/>
</dbReference>
<name>A0A2M4DRD4_ANODA</name>
<accession>A0A2M4DRD4</accession>
<dbReference type="AlphaFoldDB" id="A0A2M4DRD4"/>
<evidence type="ECO:0000256" key="1">
    <source>
        <dbReference type="SAM" id="SignalP"/>
    </source>
</evidence>
<evidence type="ECO:0000313" key="2">
    <source>
        <dbReference type="EMBL" id="MBW80125.1"/>
    </source>
</evidence>
<keyword evidence="1" id="KW-0732">Signal</keyword>
<organism evidence="2">
    <name type="scientific">Anopheles darlingi</name>
    <name type="common">Mosquito</name>
    <dbReference type="NCBI Taxonomy" id="43151"/>
    <lineage>
        <taxon>Eukaryota</taxon>
        <taxon>Metazoa</taxon>
        <taxon>Ecdysozoa</taxon>
        <taxon>Arthropoda</taxon>
        <taxon>Hexapoda</taxon>
        <taxon>Insecta</taxon>
        <taxon>Pterygota</taxon>
        <taxon>Neoptera</taxon>
        <taxon>Endopterygota</taxon>
        <taxon>Diptera</taxon>
        <taxon>Nematocera</taxon>
        <taxon>Culicoidea</taxon>
        <taxon>Culicidae</taxon>
        <taxon>Anophelinae</taxon>
        <taxon>Anopheles</taxon>
    </lineage>
</organism>
<proteinExistence type="predicted"/>
<sequence>MPLVLLPVLIVYTIQVNGGCASNKADRRARITFTIRCSVTVVCAYRRTVANLFLLLFVVQQPEAKPTISVSAPMFVLTSF</sequence>